<dbReference type="PROSITE" id="PS50914">
    <property type="entry name" value="BON"/>
    <property type="match status" value="1"/>
</dbReference>
<evidence type="ECO:0000313" key="3">
    <source>
        <dbReference type="EMBL" id="RQT20573.1"/>
    </source>
</evidence>
<dbReference type="Proteomes" id="UP000277921">
    <property type="component" value="Unassembled WGS sequence"/>
</dbReference>
<proteinExistence type="predicted"/>
<dbReference type="PROSITE" id="PS51257">
    <property type="entry name" value="PROKAR_LIPOPROTEIN"/>
    <property type="match status" value="1"/>
</dbReference>
<dbReference type="PANTHER" id="PTHR34606">
    <property type="entry name" value="BON DOMAIN-CONTAINING PROTEIN"/>
    <property type="match status" value="1"/>
</dbReference>
<reference evidence="3 4" key="1">
    <citation type="submission" date="2018-08" db="EMBL/GenBank/DDBJ databases">
        <title>Comparative analysis of Burkholderia isolates from Puerto Rico.</title>
        <authorList>
            <person name="Hall C."/>
            <person name="Sahl J."/>
            <person name="Wagner D."/>
        </authorList>
    </citation>
    <scope>NUCLEOTIDE SEQUENCE [LARGE SCALE GENOMIC DNA]</scope>
    <source>
        <strain evidence="3 4">Bp9025</strain>
    </source>
</reference>
<dbReference type="AlphaFoldDB" id="A0A3N8RQA4"/>
<dbReference type="InterPro" id="IPR051686">
    <property type="entry name" value="Lipoprotein_DolP"/>
</dbReference>
<comment type="caution">
    <text evidence="3">The sequence shown here is derived from an EMBL/GenBank/DDBJ whole genome shotgun (WGS) entry which is preliminary data.</text>
</comment>
<dbReference type="Gene3D" id="3.30.1340.30">
    <property type="match status" value="1"/>
</dbReference>
<name>A0A3N8RQA4_9BURK</name>
<feature type="signal peptide" evidence="1">
    <location>
        <begin position="1"/>
        <end position="27"/>
    </location>
</feature>
<evidence type="ECO:0000259" key="2">
    <source>
        <dbReference type="PROSITE" id="PS50914"/>
    </source>
</evidence>
<feature type="domain" description="BON" evidence="2">
    <location>
        <begin position="57"/>
        <end position="125"/>
    </location>
</feature>
<dbReference type="EMBL" id="QTQV01000002">
    <property type="protein sequence ID" value="RQT20573.1"/>
    <property type="molecule type" value="Genomic_DNA"/>
</dbReference>
<gene>
    <name evidence="3" type="ORF">DF051_03390</name>
</gene>
<dbReference type="Pfam" id="PF04972">
    <property type="entry name" value="BON"/>
    <property type="match status" value="1"/>
</dbReference>
<feature type="chain" id="PRO_5018021846" evidence="1">
    <location>
        <begin position="28"/>
        <end position="128"/>
    </location>
</feature>
<evidence type="ECO:0000256" key="1">
    <source>
        <dbReference type="SAM" id="SignalP"/>
    </source>
</evidence>
<dbReference type="PANTHER" id="PTHR34606:SF15">
    <property type="entry name" value="BON DOMAIN-CONTAINING PROTEIN"/>
    <property type="match status" value="1"/>
</dbReference>
<protein>
    <submittedName>
        <fullName evidence="3">BON domain-containing protein</fullName>
    </submittedName>
</protein>
<organism evidence="3 4">
    <name type="scientific">Burkholderia contaminans</name>
    <dbReference type="NCBI Taxonomy" id="488447"/>
    <lineage>
        <taxon>Bacteria</taxon>
        <taxon>Pseudomonadati</taxon>
        <taxon>Pseudomonadota</taxon>
        <taxon>Betaproteobacteria</taxon>
        <taxon>Burkholderiales</taxon>
        <taxon>Burkholderiaceae</taxon>
        <taxon>Burkholderia</taxon>
        <taxon>Burkholderia cepacia complex</taxon>
    </lineage>
</organism>
<dbReference type="InterPro" id="IPR007055">
    <property type="entry name" value="BON_dom"/>
</dbReference>
<accession>A0A3N8RQA4</accession>
<sequence length="128" mass="12815">MNILKKSVACNMLAIAACCTALTPALAQSDATAVPSSAPVASAAPAAASAAKQRKAADRKLMRRVSAALARAPGLNATRVLVRVRAGVVTLAGSVPDTGQATLAAETARGVDGVVSVVNQLRIDSQPL</sequence>
<dbReference type="RefSeq" id="WP_124576120.1">
    <property type="nucleotide sequence ID" value="NZ_QTQV01000002.1"/>
</dbReference>
<keyword evidence="1" id="KW-0732">Signal</keyword>
<evidence type="ECO:0000313" key="4">
    <source>
        <dbReference type="Proteomes" id="UP000277921"/>
    </source>
</evidence>
<dbReference type="SMART" id="SM00749">
    <property type="entry name" value="BON"/>
    <property type="match status" value="1"/>
</dbReference>
<dbReference type="InterPro" id="IPR014004">
    <property type="entry name" value="Transpt-assoc_nodulatn_dom_bac"/>
</dbReference>